<dbReference type="CDD" id="cd03360">
    <property type="entry name" value="LbH_AT_putative"/>
    <property type="match status" value="1"/>
</dbReference>
<dbReference type="Pfam" id="PF17836">
    <property type="entry name" value="PglD_N"/>
    <property type="match status" value="1"/>
</dbReference>
<feature type="binding site" evidence="2">
    <location>
        <begin position="9"/>
        <end position="11"/>
    </location>
    <ligand>
        <name>substrate</name>
    </ligand>
</feature>
<feature type="domain" description="PglD N-terminal" evidence="3">
    <location>
        <begin position="4"/>
        <end position="79"/>
    </location>
</feature>
<evidence type="ECO:0000259" key="3">
    <source>
        <dbReference type="Pfam" id="PF17836"/>
    </source>
</evidence>
<dbReference type="InterPro" id="IPR041561">
    <property type="entry name" value="PglD_N"/>
</dbReference>
<organism evidence="4 5">
    <name type="scientific">Candidatus Kurthia intestinigallinarum</name>
    <dbReference type="NCBI Taxonomy" id="1562256"/>
    <lineage>
        <taxon>Bacteria</taxon>
        <taxon>Bacillati</taxon>
        <taxon>Bacillota</taxon>
        <taxon>Bacilli</taxon>
        <taxon>Bacillales</taxon>
        <taxon>Caryophanaceae</taxon>
        <taxon>Kurthia</taxon>
    </lineage>
</organism>
<dbReference type="OrthoDB" id="9794407at2"/>
<dbReference type="SUPFAM" id="SSF51161">
    <property type="entry name" value="Trimeric LpxA-like enzymes"/>
    <property type="match status" value="1"/>
</dbReference>
<accession>A0A433RTS0</accession>
<gene>
    <name evidence="4" type="ORF">QI30_11585</name>
</gene>
<evidence type="ECO:0000256" key="2">
    <source>
        <dbReference type="PIRSR" id="PIRSR620019-2"/>
    </source>
</evidence>
<feature type="binding site" evidence="2">
    <location>
        <position position="143"/>
    </location>
    <ligand>
        <name>acetyl-CoA</name>
        <dbReference type="ChEBI" id="CHEBI:57288"/>
    </ligand>
</feature>
<proteinExistence type="predicted"/>
<dbReference type="InterPro" id="IPR011004">
    <property type="entry name" value="Trimer_LpxA-like_sf"/>
</dbReference>
<dbReference type="PANTHER" id="PTHR43300">
    <property type="entry name" value="ACETYLTRANSFERASE"/>
    <property type="match status" value="1"/>
</dbReference>
<evidence type="ECO:0000313" key="4">
    <source>
        <dbReference type="EMBL" id="RUS55559.1"/>
    </source>
</evidence>
<dbReference type="Gene3D" id="2.160.10.10">
    <property type="entry name" value="Hexapeptide repeat proteins"/>
    <property type="match status" value="1"/>
</dbReference>
<reference evidence="4 5" key="1">
    <citation type="submission" date="2014-11" db="EMBL/GenBank/DDBJ databases">
        <title>Genome sequence and analysis of novel Kurthia sp.</title>
        <authorList>
            <person name="Lawson J.N."/>
            <person name="Gonzalez J.E."/>
            <person name="Rinauldi L."/>
            <person name="Xuan Z."/>
            <person name="Firman A."/>
            <person name="Shaddox L."/>
            <person name="Trudeau A."/>
            <person name="Shah S."/>
            <person name="Reiman D."/>
        </authorList>
    </citation>
    <scope>NUCLEOTIDE SEQUENCE [LARGE SCALE GENOMIC DNA]</scope>
    <source>
        <strain evidence="4 5">3B1D</strain>
    </source>
</reference>
<feature type="site" description="Increases basicity of active site His" evidence="1">
    <location>
        <position position="135"/>
    </location>
</feature>
<protein>
    <recommendedName>
        <fullName evidence="3">PglD N-terminal domain-containing protein</fullName>
    </recommendedName>
</protein>
<comment type="caution">
    <text evidence="4">The sequence shown here is derived from an EMBL/GenBank/DDBJ whole genome shotgun (WGS) entry which is preliminary data.</text>
</comment>
<evidence type="ECO:0000313" key="5">
    <source>
        <dbReference type="Proteomes" id="UP000288623"/>
    </source>
</evidence>
<name>A0A433RTS0_9BACL</name>
<dbReference type="Gene3D" id="3.40.50.20">
    <property type="match status" value="1"/>
</dbReference>
<dbReference type="InterPro" id="IPR050179">
    <property type="entry name" value="Trans_hexapeptide_repeat"/>
</dbReference>
<dbReference type="NCBIfam" id="TIGR03570">
    <property type="entry name" value="NeuD_NnaD"/>
    <property type="match status" value="1"/>
</dbReference>
<evidence type="ECO:0000256" key="1">
    <source>
        <dbReference type="PIRSR" id="PIRSR620019-1"/>
    </source>
</evidence>
<sequence length="208" mass="22032">MDYILIGNSGHARVIRDCIEASGDRIFAILDDKDAIPSMDGDIFRGPLSEVGRLLEIDHRRVILAYSDNGVRKQLVDYLKLPDEKYGIVIHPKAVVSHYSEIGAGSVVLPGAVVNSGAVIGKHCILNSQSVVEHESLLQDYVHVSTGASITREVVVETGASLGANSTIIPNRKIGEWAIVGAGSAVIADLPPGCTAVGCPAKILEKEG</sequence>
<dbReference type="EMBL" id="JTFC01000031">
    <property type="protein sequence ID" value="RUS55559.1"/>
    <property type="molecule type" value="Genomic_DNA"/>
</dbReference>
<dbReference type="Pfam" id="PF00132">
    <property type="entry name" value="Hexapep"/>
    <property type="match status" value="1"/>
</dbReference>
<dbReference type="InterPro" id="IPR020019">
    <property type="entry name" value="AcTrfase_PglD-like"/>
</dbReference>
<feature type="active site" description="Proton acceptor" evidence="1">
    <location>
        <position position="134"/>
    </location>
</feature>
<dbReference type="RefSeq" id="WP_020189213.1">
    <property type="nucleotide sequence ID" value="NZ_JTFC01000031.1"/>
</dbReference>
<dbReference type="InterPro" id="IPR001451">
    <property type="entry name" value="Hexapep"/>
</dbReference>
<dbReference type="Proteomes" id="UP000288623">
    <property type="component" value="Unassembled WGS sequence"/>
</dbReference>
<keyword evidence="5" id="KW-1185">Reference proteome</keyword>
<dbReference type="AlphaFoldDB" id="A0A433RTS0"/>
<dbReference type="PANTHER" id="PTHR43300:SF7">
    <property type="entry name" value="UDP-N-ACETYLBACILLOSAMINE N-ACETYLTRANSFERASE"/>
    <property type="match status" value="1"/>
</dbReference>